<comment type="caution">
    <text evidence="1">The sequence shown here is derived from an EMBL/GenBank/DDBJ whole genome shotgun (WGS) entry which is preliminary data.</text>
</comment>
<proteinExistence type="predicted"/>
<organism evidence="1">
    <name type="scientific">marine sediment metagenome</name>
    <dbReference type="NCBI Taxonomy" id="412755"/>
    <lineage>
        <taxon>unclassified sequences</taxon>
        <taxon>metagenomes</taxon>
        <taxon>ecological metagenomes</taxon>
    </lineage>
</organism>
<reference evidence="1" key="1">
    <citation type="journal article" date="2015" name="Nature">
        <title>Complex archaea that bridge the gap between prokaryotes and eukaryotes.</title>
        <authorList>
            <person name="Spang A."/>
            <person name="Saw J.H."/>
            <person name="Jorgensen S.L."/>
            <person name="Zaremba-Niedzwiedzka K."/>
            <person name="Martijn J."/>
            <person name="Lind A.E."/>
            <person name="van Eijk R."/>
            <person name="Schleper C."/>
            <person name="Guy L."/>
            <person name="Ettema T.J."/>
        </authorList>
    </citation>
    <scope>NUCLEOTIDE SEQUENCE</scope>
</reference>
<gene>
    <name evidence="1" type="ORF">LCGC14_1634510</name>
</gene>
<dbReference type="AlphaFoldDB" id="A0A0F9KHA8"/>
<name>A0A0F9KHA8_9ZZZZ</name>
<sequence>MLVAQPAQLTLSDDARLLKLTGFREVMVLVEDLRDALKDSLTREDIEGWTANRLKNMGVQVVSREDQRKAYVAAEKSTDEKTLAAADRFASRVYVNVNAGRSPSGVIYANVTLECHRGVFVHPGYLTSAIVWNQRILINFSSDYDAKDQIRDTLNELLDDLEKDWKKCNP</sequence>
<accession>A0A0F9KHA8</accession>
<evidence type="ECO:0000313" key="1">
    <source>
        <dbReference type="EMBL" id="KKM21533.1"/>
    </source>
</evidence>
<protein>
    <submittedName>
        <fullName evidence="1">Uncharacterized protein</fullName>
    </submittedName>
</protein>
<dbReference type="EMBL" id="LAZR01013529">
    <property type="protein sequence ID" value="KKM21533.1"/>
    <property type="molecule type" value="Genomic_DNA"/>
</dbReference>